<evidence type="ECO:0000256" key="2">
    <source>
        <dbReference type="ARBA" id="ARBA00010883"/>
    </source>
</evidence>
<keyword evidence="11" id="KW-1185">Reference proteome</keyword>
<evidence type="ECO:0000313" key="9">
    <source>
        <dbReference type="EMBL" id="EEB15389.1"/>
    </source>
</evidence>
<dbReference type="EMBL" id="DS235371">
    <property type="protein sequence ID" value="EEB15389.1"/>
    <property type="molecule type" value="Genomic_DNA"/>
</dbReference>
<protein>
    <submittedName>
        <fullName evidence="9 10">Sorting nexin-24, putative</fullName>
    </submittedName>
</protein>
<reference evidence="10" key="3">
    <citation type="submission" date="2020-05" db="UniProtKB">
        <authorList>
            <consortium name="EnsemblMetazoa"/>
        </authorList>
    </citation>
    <scope>IDENTIFICATION</scope>
    <source>
        <strain evidence="10">USDA</strain>
    </source>
</reference>
<evidence type="ECO:0000313" key="11">
    <source>
        <dbReference type="Proteomes" id="UP000009046"/>
    </source>
</evidence>
<evidence type="ECO:0000256" key="5">
    <source>
        <dbReference type="ARBA" id="ARBA00023121"/>
    </source>
</evidence>
<dbReference type="KEGG" id="phu:Phum_PHUM364100"/>
<keyword evidence="4" id="KW-0653">Protein transport</keyword>
<dbReference type="GO" id="GO:1901981">
    <property type="term" value="F:phosphatidylinositol phosphate binding"/>
    <property type="evidence" value="ECO:0007669"/>
    <property type="project" value="TreeGrafter"/>
</dbReference>
<dbReference type="PANTHER" id="PTHR15813:SF9">
    <property type="entry name" value="PX DOMAIN-CONTAINING PROTEIN"/>
    <property type="match status" value="1"/>
</dbReference>
<dbReference type="RefSeq" id="XP_002428127.1">
    <property type="nucleotide sequence ID" value="XM_002428082.1"/>
</dbReference>
<dbReference type="AlphaFoldDB" id="E0VPT3"/>
<sequence>MNEIKIENYRIVENGSKKPFCLYTIEIYVNGTRYVVEKRYSQFHALHEELRKLHPTPNFPPKKVRSLQQRVLEKRKQALEKYLLTMLKFQQSRSHVLSFLGINKPENNHSSSDLEKIDENNMKHQPIFQFKKDIIPQGVRTSNIPDIVVDGIFLGLYKTTVNNL</sequence>
<dbReference type="InParanoid" id="E0VPT3"/>
<dbReference type="CDD" id="cd06880">
    <property type="entry name" value="PX_SNX22"/>
    <property type="match status" value="1"/>
</dbReference>
<dbReference type="OrthoDB" id="93876at2759"/>
<keyword evidence="3" id="KW-0813">Transport</keyword>
<keyword evidence="6" id="KW-0472">Membrane</keyword>
<organism>
    <name type="scientific">Pediculus humanus subsp. corporis</name>
    <name type="common">Body louse</name>
    <dbReference type="NCBI Taxonomy" id="121224"/>
    <lineage>
        <taxon>Eukaryota</taxon>
        <taxon>Metazoa</taxon>
        <taxon>Ecdysozoa</taxon>
        <taxon>Arthropoda</taxon>
        <taxon>Hexapoda</taxon>
        <taxon>Insecta</taxon>
        <taxon>Pterygota</taxon>
        <taxon>Neoptera</taxon>
        <taxon>Paraneoptera</taxon>
        <taxon>Psocodea</taxon>
        <taxon>Troctomorpha</taxon>
        <taxon>Phthiraptera</taxon>
        <taxon>Anoplura</taxon>
        <taxon>Pediculidae</taxon>
        <taxon>Pediculus</taxon>
    </lineage>
</organism>
<proteinExistence type="inferred from homology"/>
<dbReference type="InterPro" id="IPR036871">
    <property type="entry name" value="PX_dom_sf"/>
</dbReference>
<evidence type="ECO:0000256" key="1">
    <source>
        <dbReference type="ARBA" id="ARBA00004180"/>
    </source>
</evidence>
<dbReference type="SMART" id="SM00312">
    <property type="entry name" value="PX"/>
    <property type="match status" value="1"/>
</dbReference>
<dbReference type="EMBL" id="AAZO01004234">
    <property type="status" value="NOT_ANNOTATED_CDS"/>
    <property type="molecule type" value="Genomic_DNA"/>
</dbReference>
<evidence type="ECO:0000256" key="4">
    <source>
        <dbReference type="ARBA" id="ARBA00022927"/>
    </source>
</evidence>
<gene>
    <name evidence="10" type="primary">8233448</name>
    <name evidence="9" type="ORF">Phum_PHUM364100</name>
</gene>
<name>E0VPT3_PEDHC</name>
<dbReference type="InterPro" id="IPR052467">
    <property type="entry name" value="Sorting_nexin_PX-domain"/>
</dbReference>
<dbReference type="PANTHER" id="PTHR15813">
    <property type="entry name" value="SORTING NEXIN-22 AND 24"/>
    <property type="match status" value="1"/>
</dbReference>
<dbReference type="OMA" id="LTFHCDP"/>
<dbReference type="EnsemblMetazoa" id="PHUM364100-RA">
    <property type="protein sequence ID" value="PHUM364100-PA"/>
    <property type="gene ID" value="PHUM364100"/>
</dbReference>
<accession>E0VPT3</accession>
<dbReference type="GO" id="GO:0015031">
    <property type="term" value="P:protein transport"/>
    <property type="evidence" value="ECO:0007669"/>
    <property type="project" value="UniProtKB-KW"/>
</dbReference>
<comment type="subcellular location">
    <subcellularLocation>
        <location evidence="1">Cytoplasmic vesicle membrane</location>
        <topology evidence="1">Peripheral membrane protein</topology>
        <orientation evidence="1">Cytoplasmic side</orientation>
    </subcellularLocation>
</comment>
<reference evidence="9" key="2">
    <citation type="submission" date="2007-04" db="EMBL/GenBank/DDBJ databases">
        <title>The genome of the human body louse.</title>
        <authorList>
            <consortium name="The Human Body Louse Genome Consortium"/>
            <person name="Kirkness E."/>
            <person name="Walenz B."/>
            <person name="Hass B."/>
            <person name="Bruggner R."/>
            <person name="Strausberg R."/>
        </authorList>
    </citation>
    <scope>NUCLEOTIDE SEQUENCE</scope>
    <source>
        <strain evidence="9">USDA</strain>
    </source>
</reference>
<evidence type="ECO:0000256" key="3">
    <source>
        <dbReference type="ARBA" id="ARBA00022448"/>
    </source>
</evidence>
<dbReference type="CTD" id="8233448"/>
<keyword evidence="5" id="KW-0446">Lipid-binding</keyword>
<dbReference type="HOGENOM" id="CLU_117250_1_0_1"/>
<dbReference type="Proteomes" id="UP000009046">
    <property type="component" value="Unassembled WGS sequence"/>
</dbReference>
<dbReference type="VEuPathDB" id="VectorBase:PHUM364100"/>
<evidence type="ECO:0000256" key="6">
    <source>
        <dbReference type="ARBA" id="ARBA00023136"/>
    </source>
</evidence>
<dbReference type="InterPro" id="IPR001683">
    <property type="entry name" value="PX_dom"/>
</dbReference>
<feature type="domain" description="PX" evidence="8">
    <location>
        <begin position="1"/>
        <end position="108"/>
    </location>
</feature>
<dbReference type="GeneID" id="8233448"/>
<dbReference type="SUPFAM" id="SSF64268">
    <property type="entry name" value="PX domain"/>
    <property type="match status" value="1"/>
</dbReference>
<evidence type="ECO:0000313" key="10">
    <source>
        <dbReference type="EnsemblMetazoa" id="PHUM364100-PA"/>
    </source>
</evidence>
<comment type="similarity">
    <text evidence="2">Belongs to the sorting nexin family.</text>
</comment>
<evidence type="ECO:0000256" key="7">
    <source>
        <dbReference type="ARBA" id="ARBA00023329"/>
    </source>
</evidence>
<dbReference type="Gene3D" id="3.30.1520.10">
    <property type="entry name" value="Phox-like domain"/>
    <property type="match status" value="1"/>
</dbReference>
<dbReference type="Pfam" id="PF00787">
    <property type="entry name" value="PX"/>
    <property type="match status" value="1"/>
</dbReference>
<dbReference type="eggNOG" id="KOG2101">
    <property type="taxonomic scope" value="Eukaryota"/>
</dbReference>
<reference evidence="9" key="1">
    <citation type="submission" date="2007-04" db="EMBL/GenBank/DDBJ databases">
        <title>Annotation of Pediculus humanus corporis strain USDA.</title>
        <authorList>
            <person name="Kirkness E."/>
            <person name="Hannick L."/>
            <person name="Hass B."/>
            <person name="Bruggner R."/>
            <person name="Lawson D."/>
            <person name="Bidwell S."/>
            <person name="Joardar V."/>
            <person name="Caler E."/>
            <person name="Walenz B."/>
            <person name="Inman J."/>
            <person name="Schobel S."/>
            <person name="Galinsky K."/>
            <person name="Amedeo P."/>
            <person name="Strausberg R."/>
        </authorList>
    </citation>
    <scope>NUCLEOTIDE SEQUENCE</scope>
    <source>
        <strain evidence="9">USDA</strain>
    </source>
</reference>
<evidence type="ECO:0000259" key="8">
    <source>
        <dbReference type="PROSITE" id="PS50195"/>
    </source>
</evidence>
<keyword evidence="7" id="KW-0968">Cytoplasmic vesicle</keyword>
<dbReference type="GO" id="GO:0030659">
    <property type="term" value="C:cytoplasmic vesicle membrane"/>
    <property type="evidence" value="ECO:0007669"/>
    <property type="project" value="UniProtKB-SubCell"/>
</dbReference>
<dbReference type="PROSITE" id="PS50195">
    <property type="entry name" value="PX"/>
    <property type="match status" value="1"/>
</dbReference>